<evidence type="ECO:0000313" key="4">
    <source>
        <dbReference type="EMBL" id="TLD94587.1"/>
    </source>
</evidence>
<proteinExistence type="predicted"/>
<dbReference type="Proteomes" id="UP000477070">
    <property type="component" value="Unassembled WGS sequence"/>
</dbReference>
<evidence type="ECO:0000313" key="6">
    <source>
        <dbReference type="Proteomes" id="UP000477070"/>
    </source>
</evidence>
<dbReference type="OrthoDB" id="9787830at2"/>
<protein>
    <submittedName>
        <fullName evidence="4">ABC transporter substrate-binding protein</fullName>
    </submittedName>
</protein>
<reference evidence="3 6" key="4">
    <citation type="submission" date="2019-12" db="EMBL/GenBank/DDBJ databases">
        <title>Multi-Generational Helicobacter saguini Isolates.</title>
        <authorList>
            <person name="Mannion A."/>
            <person name="Shen Z."/>
            <person name="Fox J.G."/>
        </authorList>
    </citation>
    <scope>NUCLEOTIDE SEQUENCE [LARGE SCALE GENOMIC DNA]</scope>
    <source>
        <strain evidence="3">16-048</strain>
        <strain evidence="6">16-048 (F4)</strain>
    </source>
</reference>
<dbReference type="EMBL" id="QBIU01000002">
    <property type="protein sequence ID" value="MWV70700.1"/>
    <property type="molecule type" value="Genomic_DNA"/>
</dbReference>
<dbReference type="RefSeq" id="WP_052062548.1">
    <property type="nucleotide sequence ID" value="NZ_JRMP02000006.1"/>
</dbReference>
<dbReference type="SUPFAM" id="SSF53807">
    <property type="entry name" value="Helical backbone' metal receptor"/>
    <property type="match status" value="1"/>
</dbReference>
<keyword evidence="5" id="KW-1185">Reference proteome</keyword>
<organism evidence="4 5">
    <name type="scientific">Helicobacter saguini</name>
    <dbReference type="NCBI Taxonomy" id="1548018"/>
    <lineage>
        <taxon>Bacteria</taxon>
        <taxon>Pseudomonadati</taxon>
        <taxon>Campylobacterota</taxon>
        <taxon>Epsilonproteobacteria</taxon>
        <taxon>Campylobacterales</taxon>
        <taxon>Helicobacteraceae</taxon>
        <taxon>Helicobacter</taxon>
    </lineage>
</organism>
<feature type="chain" id="PRO_5033345736" evidence="1">
    <location>
        <begin position="22"/>
        <end position="338"/>
    </location>
</feature>
<dbReference type="InterPro" id="IPR002491">
    <property type="entry name" value="ABC_transptr_periplasmic_BD"/>
</dbReference>
<reference evidence="4 5" key="1">
    <citation type="journal article" date="2014" name="Genome Announc.">
        <title>Draft genome sequences of eight enterohepatic helicobacter species isolated from both laboratory and wild rodents.</title>
        <authorList>
            <person name="Sheh A."/>
            <person name="Shen Z."/>
            <person name="Fox J.G."/>
        </authorList>
    </citation>
    <scope>NUCLEOTIDE SEQUENCE [LARGE SCALE GENOMIC DNA]</scope>
    <source>
        <strain evidence="4 5">MIT 97-6194</strain>
    </source>
</reference>
<dbReference type="Gene3D" id="3.40.50.1980">
    <property type="entry name" value="Nitrogenase molybdenum iron protein domain"/>
    <property type="match status" value="2"/>
</dbReference>
<sequence>MKKLFVVVMAIFWAIGASAWAAQSKDSKISKDFNIESKVDSKADFTLDSKTSANLDSKANAKVDSKDFITLASNDSKALKTDSKVAKNKGTMVVLDPASIEILYMIGAEDSILAIPDMKNIEPVEKTSKLEKVGTFTNPNLEKIVGLKPKIVVITSYSVGLKDSLERYGIKTIMLPVNSLKSIHDNILKLGELTGKSENAKKVAADFNAKVEQIKADPIGKSGVFIYSGTPLMVFGGDTLPSDVLETIGIKNIAKDVVGEKPILNTEYLIGKNPDIIFYGLRVKDKDELLKANAAFKHLKAIKNGNVYHLELHALLRGSPSIIDQVLQIKEDLRKKIK</sequence>
<dbReference type="Proteomes" id="UP000029714">
    <property type="component" value="Unassembled WGS sequence"/>
</dbReference>
<evidence type="ECO:0000313" key="5">
    <source>
        <dbReference type="Proteomes" id="UP000029714"/>
    </source>
</evidence>
<feature type="signal peptide" evidence="1">
    <location>
        <begin position="1"/>
        <end position="21"/>
    </location>
</feature>
<keyword evidence="1" id="KW-0732">Signal</keyword>
<gene>
    <name evidence="3" type="ORF">DCO61_12085</name>
    <name evidence="4" type="ORF">LS64_005340</name>
</gene>
<dbReference type="GO" id="GO:0071281">
    <property type="term" value="P:cellular response to iron ion"/>
    <property type="evidence" value="ECO:0007669"/>
    <property type="project" value="TreeGrafter"/>
</dbReference>
<comment type="caution">
    <text evidence="4">The sequence shown here is derived from an EMBL/GenBank/DDBJ whole genome shotgun (WGS) entry which is preliminary data.</text>
</comment>
<dbReference type="EMBL" id="JRMP02000006">
    <property type="protein sequence ID" value="TLD94587.1"/>
    <property type="molecule type" value="Genomic_DNA"/>
</dbReference>
<dbReference type="PANTHER" id="PTHR30535">
    <property type="entry name" value="VITAMIN B12-BINDING PROTEIN"/>
    <property type="match status" value="1"/>
</dbReference>
<evidence type="ECO:0000259" key="2">
    <source>
        <dbReference type="PROSITE" id="PS50983"/>
    </source>
</evidence>
<name>A0A347VLA8_9HELI</name>
<accession>A0A347VLA8</accession>
<evidence type="ECO:0000313" key="3">
    <source>
        <dbReference type="EMBL" id="MWV70700.1"/>
    </source>
</evidence>
<dbReference type="AlphaFoldDB" id="A0A347VLA8"/>
<reference evidence="4" key="3">
    <citation type="submission" date="2018-04" db="EMBL/GenBank/DDBJ databases">
        <authorList>
            <person name="Sheh A."/>
            <person name="Shen Z."/>
            <person name="Mannion A.J."/>
            <person name="Fox J.G."/>
        </authorList>
    </citation>
    <scope>NUCLEOTIDE SEQUENCE</scope>
    <source>
        <strain evidence="4">MIT 97-6194</strain>
    </source>
</reference>
<reference evidence="4 5" key="2">
    <citation type="journal article" date="2016" name="Infect. Immun.">
        <title>Helicobacter saguini, a Novel Helicobacter Isolated from Cotton-Top Tamarins with Ulcerative Colitis, Has Proinflammatory Properties and Induces Typhlocolitis and Dysplasia in Gnotobiotic IL-10-/- Mice.</title>
        <authorList>
            <person name="Shen Z."/>
            <person name="Mannion A."/>
            <person name="Whary M.T."/>
            <person name="Muthupalani S."/>
            <person name="Sheh A."/>
            <person name="Feng Y."/>
            <person name="Gong G."/>
            <person name="Vandamme P."/>
            <person name="Holcombe H.R."/>
            <person name="Paster B.J."/>
            <person name="Fox J.G."/>
        </authorList>
    </citation>
    <scope>NUCLEOTIDE SEQUENCE [LARGE SCALE GENOMIC DNA]</scope>
    <source>
        <strain evidence="4 5">MIT 97-6194</strain>
    </source>
</reference>
<feature type="domain" description="Fe/B12 periplasmic-binding" evidence="2">
    <location>
        <begin position="91"/>
        <end position="338"/>
    </location>
</feature>
<dbReference type="InterPro" id="IPR050902">
    <property type="entry name" value="ABC_Transporter_SBP"/>
</dbReference>
<evidence type="ECO:0000256" key="1">
    <source>
        <dbReference type="SAM" id="SignalP"/>
    </source>
</evidence>
<dbReference type="Pfam" id="PF01497">
    <property type="entry name" value="Peripla_BP_2"/>
    <property type="match status" value="1"/>
</dbReference>
<dbReference type="PROSITE" id="PS50983">
    <property type="entry name" value="FE_B12_PBP"/>
    <property type="match status" value="1"/>
</dbReference>
<dbReference type="PANTHER" id="PTHR30535:SF34">
    <property type="entry name" value="MOLYBDATE-BINDING PROTEIN MOLA"/>
    <property type="match status" value="1"/>
</dbReference>